<proteinExistence type="predicted"/>
<dbReference type="Proteomes" id="UP000236724">
    <property type="component" value="Unassembled WGS sequence"/>
</dbReference>
<evidence type="ECO:0000313" key="2">
    <source>
        <dbReference type="Proteomes" id="UP000236724"/>
    </source>
</evidence>
<dbReference type="AlphaFoldDB" id="A0A1H6F6J4"/>
<keyword evidence="2" id="KW-1185">Reference proteome</keyword>
<gene>
    <name evidence="1" type="ORF">MBHS_01622</name>
</gene>
<name>A0A1H6F6J4_9GAMM</name>
<accession>A0A1H6F6J4</accession>
<sequence length="35" mass="3763">MNLGFIGGTPQRAIGGIGLLDIDPEKKPDYPPLLR</sequence>
<protein>
    <submittedName>
        <fullName evidence="1">Uncharacterized protein</fullName>
    </submittedName>
</protein>
<organism evidence="1 2">
    <name type="scientific">Candidatus Venteria ishoeyi</name>
    <dbReference type="NCBI Taxonomy" id="1899563"/>
    <lineage>
        <taxon>Bacteria</taxon>
        <taxon>Pseudomonadati</taxon>
        <taxon>Pseudomonadota</taxon>
        <taxon>Gammaproteobacteria</taxon>
        <taxon>Thiotrichales</taxon>
        <taxon>Thiotrichaceae</taxon>
        <taxon>Venteria</taxon>
    </lineage>
</organism>
<reference evidence="1 2" key="1">
    <citation type="submission" date="2016-10" db="EMBL/GenBank/DDBJ databases">
        <authorList>
            <person name="de Groot N.N."/>
        </authorList>
    </citation>
    <scope>NUCLEOTIDE SEQUENCE [LARGE SCALE GENOMIC DNA]</scope>
    <source>
        <strain evidence="1">MBHS1</strain>
    </source>
</reference>
<evidence type="ECO:0000313" key="1">
    <source>
        <dbReference type="EMBL" id="SEH05767.1"/>
    </source>
</evidence>
<dbReference type="EMBL" id="FMSV02000380">
    <property type="protein sequence ID" value="SEH05767.1"/>
    <property type="molecule type" value="Genomic_DNA"/>
</dbReference>